<dbReference type="Proteomes" id="UP001497600">
    <property type="component" value="Chromosome G"/>
</dbReference>
<accession>A0ABP0EMH5</accession>
<gene>
    <name evidence="12" type="primary">ALO1</name>
    <name evidence="12" type="ORF">CAAN4_G12068</name>
</gene>
<evidence type="ECO:0000256" key="3">
    <source>
        <dbReference type="ARBA" id="ARBA00005466"/>
    </source>
</evidence>
<dbReference type="EMBL" id="OZ004259">
    <property type="protein sequence ID" value="CAK7918176.1"/>
    <property type="molecule type" value="Genomic_DNA"/>
</dbReference>
<evidence type="ECO:0000259" key="11">
    <source>
        <dbReference type="PROSITE" id="PS51387"/>
    </source>
</evidence>
<dbReference type="InterPro" id="IPR036318">
    <property type="entry name" value="FAD-bd_PCMH-like_sf"/>
</dbReference>
<dbReference type="InterPro" id="IPR016169">
    <property type="entry name" value="FAD-bd_PCMH_sub2"/>
</dbReference>
<comment type="catalytic activity">
    <reaction evidence="10">
        <text>D-arabinono-1,4-lactone + O2 = dehydro-D-arabinono-1,4-lactone + H2O2 + H(+)</text>
        <dbReference type="Rhea" id="RHEA:23756"/>
        <dbReference type="ChEBI" id="CHEBI:15378"/>
        <dbReference type="ChEBI" id="CHEBI:15379"/>
        <dbReference type="ChEBI" id="CHEBI:16240"/>
        <dbReference type="ChEBI" id="CHEBI:16292"/>
        <dbReference type="ChEBI" id="CHEBI:58277"/>
        <dbReference type="EC" id="1.1.3.37"/>
    </reaction>
</comment>
<evidence type="ECO:0000256" key="6">
    <source>
        <dbReference type="ARBA" id="ARBA00022630"/>
    </source>
</evidence>
<dbReference type="PANTHER" id="PTHR43762">
    <property type="entry name" value="L-GULONOLACTONE OXIDASE"/>
    <property type="match status" value="1"/>
</dbReference>
<evidence type="ECO:0000256" key="4">
    <source>
        <dbReference type="ARBA" id="ARBA00013136"/>
    </source>
</evidence>
<comment type="subcellular location">
    <subcellularLocation>
        <location evidence="10">Mitochondrion membrane</location>
    </subcellularLocation>
</comment>
<dbReference type="PANTHER" id="PTHR43762:SF1">
    <property type="entry name" value="D-ARABINONO-1,4-LACTONE OXIDASE"/>
    <property type="match status" value="1"/>
</dbReference>
<organism evidence="12 13">
    <name type="scientific">[Candida] anglica</name>
    <dbReference type="NCBI Taxonomy" id="148631"/>
    <lineage>
        <taxon>Eukaryota</taxon>
        <taxon>Fungi</taxon>
        <taxon>Dikarya</taxon>
        <taxon>Ascomycota</taxon>
        <taxon>Saccharomycotina</taxon>
        <taxon>Pichiomycetes</taxon>
        <taxon>Debaryomycetaceae</taxon>
        <taxon>Kurtzmaniella</taxon>
    </lineage>
</organism>
<keyword evidence="10" id="KW-0496">Mitochondrion</keyword>
<protein>
    <recommendedName>
        <fullName evidence="5 10">D-arabinono-1,4-lactone oxidase</fullName>
        <shortName evidence="10">ALO</shortName>
        <ecNumber evidence="4 10">1.1.3.37</ecNumber>
    </recommendedName>
    <alternativeName>
        <fullName evidence="9 10">L-galactono-gamma-lactone oxidase</fullName>
    </alternativeName>
</protein>
<evidence type="ECO:0000256" key="2">
    <source>
        <dbReference type="ARBA" id="ARBA00005083"/>
    </source>
</evidence>
<comment type="similarity">
    <text evidence="3 10">Belongs to the oxygen-dependent FAD-linked oxidoreductase family.</text>
</comment>
<evidence type="ECO:0000256" key="7">
    <source>
        <dbReference type="ARBA" id="ARBA00022827"/>
    </source>
</evidence>
<evidence type="ECO:0000256" key="10">
    <source>
        <dbReference type="RuleBase" id="RU367158"/>
    </source>
</evidence>
<dbReference type="InterPro" id="IPR006094">
    <property type="entry name" value="Oxid_FAD_bind_N"/>
</dbReference>
<dbReference type="PIRSF" id="PIRSF000136">
    <property type="entry name" value="LGO_GLO"/>
    <property type="match status" value="1"/>
</dbReference>
<dbReference type="InterPro" id="IPR007173">
    <property type="entry name" value="ALO_C"/>
</dbReference>
<name>A0ABP0EMH5_9ASCO</name>
<dbReference type="Gene3D" id="3.30.43.10">
    <property type="entry name" value="Uridine Diphospho-n-acetylenolpyruvylglucosamine Reductase, domain 2"/>
    <property type="match status" value="1"/>
</dbReference>
<keyword evidence="7 10" id="KW-0274">FAD</keyword>
<comment type="pathway">
    <text evidence="2 10">Cofactor biosynthesis; D-erythroascorbate biosynthesis; dehydro-D-arabinono-1,4-lactone from D-arabinose: step 2/2.</text>
</comment>
<sequence>MVSSSITGDISEVPESLKPILTSKVFHSTWAGTFTCQPQAIFQPTNVDEIKLLVDEARKRGKTIMTVGSGHSPSDLTMTKEWLCNLDKFNKVLKQEEFSGPALGGKDGEREVKFVDLTVEAGCRVYELNEYVKTHKLAVQNLGSISDQSIAGLISTGTHGSSQYHGLVSQQVVSITIMNSVGKSVNCSSIERPDLFRAALLSLGKVGIITHVTLRTIPSYTIKSKQEIIKFSTLLNNWESIWLDSEFIRIWWFPYSGNCVCWRASKSDDELSDPRPSWYGTRFGRFFYESLLWVSVHILPRLTPYIEKFVFSQQYGNVETLGSGDVAVQHSVDGLNMDCLFSQFVNEWSAPLKHGKEVLLELDAKIKNAQKENRFYVHAPIEVRCSNVTNSDTPFVDDETNEPSLYPSQKWLATRNRLSAGPVPGNNFRPYLDNSPDNLPYVEDPKKITNDQLTLFINATMYRPFHTNVETKEWYQIFEDILTAAGGKPHWAKNFIGVTGKHETEEDLKTQLDFGGKKFYTMIGFDPVMKKWFGENLTKYNKVRKEMDPEGVFMSGKPWMIRNGLLEE</sequence>
<dbReference type="PROSITE" id="PS00862">
    <property type="entry name" value="OX2_COVAL_FAD"/>
    <property type="match status" value="1"/>
</dbReference>
<dbReference type="InterPro" id="IPR010031">
    <property type="entry name" value="FAD_lactone_oxidase-like"/>
</dbReference>
<dbReference type="InterPro" id="IPR030654">
    <property type="entry name" value="Sugar_lactone_oxidase"/>
</dbReference>
<evidence type="ECO:0000313" key="12">
    <source>
        <dbReference type="EMBL" id="CAK7918176.1"/>
    </source>
</evidence>
<evidence type="ECO:0000256" key="9">
    <source>
        <dbReference type="ARBA" id="ARBA00033418"/>
    </source>
</evidence>
<reference evidence="12 13" key="1">
    <citation type="submission" date="2024-01" db="EMBL/GenBank/DDBJ databases">
        <authorList>
            <consortium name="Genoscope - CEA"/>
            <person name="William W."/>
        </authorList>
    </citation>
    <scope>NUCLEOTIDE SEQUENCE [LARGE SCALE GENOMIC DNA]</scope>
    <source>
        <strain evidence="12 13">29B2s-10</strain>
    </source>
</reference>
<dbReference type="NCBIfam" id="TIGR01678">
    <property type="entry name" value="FAD_lactone_ox"/>
    <property type="match status" value="1"/>
</dbReference>
<evidence type="ECO:0000256" key="8">
    <source>
        <dbReference type="ARBA" id="ARBA00023002"/>
    </source>
</evidence>
<dbReference type="Gene3D" id="3.30.465.10">
    <property type="match status" value="1"/>
</dbReference>
<keyword evidence="13" id="KW-1185">Reference proteome</keyword>
<proteinExistence type="inferred from homology"/>
<evidence type="ECO:0000313" key="13">
    <source>
        <dbReference type="Proteomes" id="UP001497600"/>
    </source>
</evidence>
<keyword evidence="6 10" id="KW-0285">Flavoprotein</keyword>
<dbReference type="Pfam" id="PF04030">
    <property type="entry name" value="ALO"/>
    <property type="match status" value="1"/>
</dbReference>
<comment type="cofactor">
    <cofactor evidence="1 10">
        <name>FAD</name>
        <dbReference type="ChEBI" id="CHEBI:57692"/>
    </cofactor>
</comment>
<dbReference type="Pfam" id="PF01565">
    <property type="entry name" value="FAD_binding_4"/>
    <property type="match status" value="1"/>
</dbReference>
<keyword evidence="8 10" id="KW-0560">Oxidoreductase</keyword>
<evidence type="ECO:0000256" key="5">
    <source>
        <dbReference type="ARBA" id="ARBA00016426"/>
    </source>
</evidence>
<dbReference type="SUPFAM" id="SSF56176">
    <property type="entry name" value="FAD-binding/transporter-associated domain-like"/>
    <property type="match status" value="1"/>
</dbReference>
<dbReference type="EC" id="1.1.3.37" evidence="4 10"/>
<feature type="domain" description="FAD-binding PCMH-type" evidence="11">
    <location>
        <begin position="34"/>
        <end position="219"/>
    </location>
</feature>
<dbReference type="InterPro" id="IPR016167">
    <property type="entry name" value="FAD-bd_PCMH_sub1"/>
</dbReference>
<evidence type="ECO:0000256" key="1">
    <source>
        <dbReference type="ARBA" id="ARBA00001974"/>
    </source>
</evidence>
<dbReference type="InterPro" id="IPR006093">
    <property type="entry name" value="Oxy_OxRdtase_FAD_BS"/>
</dbReference>
<dbReference type="PROSITE" id="PS51387">
    <property type="entry name" value="FAD_PCMH"/>
    <property type="match status" value="1"/>
</dbReference>
<dbReference type="InterPro" id="IPR016166">
    <property type="entry name" value="FAD-bd_PCMH"/>
</dbReference>